<dbReference type="SMART" id="SM00704">
    <property type="entry name" value="ZnF_CDGSH"/>
    <property type="match status" value="2"/>
</dbReference>
<sequence length="138" mass="15571">MNKSAYSIKILNPSAEILPMKGRDAAKKPVKIKLETGEKYSWCSCGFSSNQPWCDGSHKLKGITMLRPVKFEVNKTAEYSICLCKQTDKRPLCDGKHREISQRPRSKDASRFVLFYDSPVYDGVARKLGYKTKGGGFQ</sequence>
<dbReference type="Proteomes" id="UP000274756">
    <property type="component" value="Unassembled WGS sequence"/>
</dbReference>
<evidence type="ECO:0000256" key="3">
    <source>
        <dbReference type="ARBA" id="ARBA00023004"/>
    </source>
</evidence>
<protein>
    <recommendedName>
        <fullName evidence="6">Iron-binding zinc finger CDGSH type domain-containing protein</fullName>
    </recommendedName>
</protein>
<reference evidence="7 8" key="1">
    <citation type="submission" date="2018-11" db="EMBL/GenBank/DDBJ databases">
        <authorList>
            <consortium name="Pathogen Informatics"/>
        </authorList>
    </citation>
    <scope>NUCLEOTIDE SEQUENCE [LARGE SCALE GENOMIC DNA]</scope>
</reference>
<keyword evidence="8" id="KW-1185">Reference proteome</keyword>
<dbReference type="STRING" id="318479.A0A3P7QKH9"/>
<organism evidence="7 8">
    <name type="scientific">Dracunculus medinensis</name>
    <name type="common">Guinea worm</name>
    <dbReference type="NCBI Taxonomy" id="318479"/>
    <lineage>
        <taxon>Eukaryota</taxon>
        <taxon>Metazoa</taxon>
        <taxon>Ecdysozoa</taxon>
        <taxon>Nematoda</taxon>
        <taxon>Chromadorea</taxon>
        <taxon>Rhabditida</taxon>
        <taxon>Spirurina</taxon>
        <taxon>Dracunculoidea</taxon>
        <taxon>Dracunculidae</taxon>
        <taxon>Dracunculus</taxon>
    </lineage>
</organism>
<dbReference type="InterPro" id="IPR042216">
    <property type="entry name" value="MitoNEET_CISD"/>
</dbReference>
<dbReference type="GO" id="GO:0005739">
    <property type="term" value="C:mitochondrion"/>
    <property type="evidence" value="ECO:0007669"/>
    <property type="project" value="TreeGrafter"/>
</dbReference>
<evidence type="ECO:0000256" key="1">
    <source>
        <dbReference type="ARBA" id="ARBA00022714"/>
    </source>
</evidence>
<accession>A0A3P7QKH9</accession>
<dbReference type="GO" id="GO:0046872">
    <property type="term" value="F:metal ion binding"/>
    <property type="evidence" value="ECO:0007669"/>
    <property type="project" value="UniProtKB-KW"/>
</dbReference>
<name>A0A3P7QKH9_DRAME</name>
<dbReference type="AlphaFoldDB" id="A0A3P7QKH9"/>
<evidence type="ECO:0000259" key="6">
    <source>
        <dbReference type="SMART" id="SM00704"/>
    </source>
</evidence>
<evidence type="ECO:0000313" key="8">
    <source>
        <dbReference type="Proteomes" id="UP000274756"/>
    </source>
</evidence>
<dbReference type="GO" id="GO:0051537">
    <property type="term" value="F:2 iron, 2 sulfur cluster binding"/>
    <property type="evidence" value="ECO:0007669"/>
    <property type="project" value="UniProtKB-KW"/>
</dbReference>
<dbReference type="InterPro" id="IPR052950">
    <property type="entry name" value="CISD"/>
</dbReference>
<feature type="domain" description="Iron-binding zinc finger CDGSH type" evidence="6">
    <location>
        <begin position="27"/>
        <end position="64"/>
    </location>
</feature>
<dbReference type="Pfam" id="PF09360">
    <property type="entry name" value="zf-CDGSH"/>
    <property type="match status" value="1"/>
</dbReference>
<keyword evidence="4" id="KW-0411">Iron-sulfur</keyword>
<keyword evidence="1" id="KW-0001">2Fe-2S</keyword>
<comment type="cofactor">
    <cofactor evidence="5">
        <name>[2Fe-2S] cluster</name>
        <dbReference type="ChEBI" id="CHEBI:190135"/>
    </cofactor>
</comment>
<dbReference type="InterPro" id="IPR018967">
    <property type="entry name" value="FeS-contain_CDGSH-typ"/>
</dbReference>
<dbReference type="EMBL" id="UYYG01001151">
    <property type="protein sequence ID" value="VDN55137.1"/>
    <property type="molecule type" value="Genomic_DNA"/>
</dbReference>
<gene>
    <name evidence="7" type="ORF">DME_LOCUS5110</name>
</gene>
<evidence type="ECO:0000256" key="2">
    <source>
        <dbReference type="ARBA" id="ARBA00022723"/>
    </source>
</evidence>
<keyword evidence="3" id="KW-0408">Iron</keyword>
<proteinExistence type="predicted"/>
<evidence type="ECO:0000256" key="4">
    <source>
        <dbReference type="ARBA" id="ARBA00023014"/>
    </source>
</evidence>
<evidence type="ECO:0000313" key="7">
    <source>
        <dbReference type="EMBL" id="VDN55137.1"/>
    </source>
</evidence>
<dbReference type="PANTHER" id="PTHR46491">
    <property type="entry name" value="CDGSH IRON SULFUR DOMAIN PROTEIN HOMOLOG"/>
    <property type="match status" value="1"/>
</dbReference>
<dbReference type="PANTHER" id="PTHR46491:SF3">
    <property type="entry name" value="CDGSH IRON-SULFUR DOMAIN-CONTAINING PROTEIN 3, MITOCHONDRIAL"/>
    <property type="match status" value="1"/>
</dbReference>
<evidence type="ECO:0000256" key="5">
    <source>
        <dbReference type="ARBA" id="ARBA00034078"/>
    </source>
</evidence>
<dbReference type="Gene3D" id="3.40.5.90">
    <property type="entry name" value="CDGSH iron-sulfur domain, mitoNEET-type"/>
    <property type="match status" value="2"/>
</dbReference>
<dbReference type="OrthoDB" id="15717at2759"/>
<feature type="domain" description="Iron-binding zinc finger CDGSH type" evidence="6">
    <location>
        <begin position="66"/>
        <end position="103"/>
    </location>
</feature>
<keyword evidence="2" id="KW-0479">Metal-binding</keyword>